<evidence type="ECO:0000313" key="3">
    <source>
        <dbReference type="EMBL" id="OBU12162.1"/>
    </source>
</evidence>
<proteinExistence type="predicted"/>
<feature type="compositionally biased region" description="Low complexity" evidence="1">
    <location>
        <begin position="235"/>
        <end position="250"/>
    </location>
</feature>
<gene>
    <name evidence="3" type="ORF">AYY18_16690</name>
</gene>
<feature type="region of interest" description="Disordered" evidence="1">
    <location>
        <begin position="235"/>
        <end position="258"/>
    </location>
</feature>
<keyword evidence="4" id="KW-1185">Reference proteome</keyword>
<organism evidence="3 4">
    <name type="scientific">Morganella psychrotolerans</name>
    <dbReference type="NCBI Taxonomy" id="368603"/>
    <lineage>
        <taxon>Bacteria</taxon>
        <taxon>Pseudomonadati</taxon>
        <taxon>Pseudomonadota</taxon>
        <taxon>Gammaproteobacteria</taxon>
        <taxon>Enterobacterales</taxon>
        <taxon>Morganellaceae</taxon>
        <taxon>Morganella</taxon>
    </lineage>
</organism>
<dbReference type="Pfam" id="PF07157">
    <property type="entry name" value="DNA_circ_N"/>
    <property type="match status" value="1"/>
</dbReference>
<protein>
    <recommendedName>
        <fullName evidence="2">DNA circulation N-terminal domain-containing protein</fullName>
    </recommendedName>
</protein>
<reference evidence="4" key="1">
    <citation type="submission" date="2016-06" db="EMBL/GenBank/DDBJ databases">
        <authorList>
            <person name="Butler K."/>
        </authorList>
    </citation>
    <scope>NUCLEOTIDE SEQUENCE [LARGE SCALE GENOMIC DNA]</scope>
    <source>
        <strain evidence="4">GCSL-Mp20</strain>
    </source>
</reference>
<sequence>MNTAWRNDLQDASYRGVRFDVTSAQDSVSRDTSVHEYPFVDGGDVIDLGRKPRNFRFNALLWGDDYRVNLDNLVAALEESGYGELVHPVWGFVEKAQCIEYQVKHEAEGVDTCTVELVFLDVTTGTSVAQAHPEQLGDSIFDKINELSERAADLFEQAMAPVNEGLRYLEKGKAALSGMTNTITIMRGDISSAVSQGISYLTYPRAFISDMVSVMDIRTSAVGDLLDLKFSDVVSTSSGQSGSSRTASSAVPRTQSNGYLPDSAYAPSVAESGVSATTLLSAWSDSVAVADELTMLPVQLIQGEREGPVPMPGNAQPDDVRDLTTAGYIIASATLSSLVTQVLSDDVQPDNLSPDDIETLVNTVRESTQKAIDEVREHYGDRTQQLSADSHPVGLLWHNVVSQLKTIALDVQDLGLLVITRRPPLTRKTVTAAANLHLLAHLWYGDYSRAAELHRLNPKVRDPNNLSAGDIINAYAK</sequence>
<evidence type="ECO:0000313" key="4">
    <source>
        <dbReference type="Proteomes" id="UP000092377"/>
    </source>
</evidence>
<dbReference type="Proteomes" id="UP000092377">
    <property type="component" value="Unassembled WGS sequence"/>
</dbReference>
<comment type="caution">
    <text evidence="3">The sequence shown here is derived from an EMBL/GenBank/DDBJ whole genome shotgun (WGS) entry which is preliminary data.</text>
</comment>
<dbReference type="InterPro" id="IPR009826">
    <property type="entry name" value="DNA_circ_N"/>
</dbReference>
<dbReference type="OrthoDB" id="378644at2"/>
<accession>A0A1B8HR98</accession>
<dbReference type="AlphaFoldDB" id="A0A1B8HR98"/>
<evidence type="ECO:0000256" key="1">
    <source>
        <dbReference type="SAM" id="MobiDB-lite"/>
    </source>
</evidence>
<name>A0A1B8HR98_9GAMM</name>
<dbReference type="RefSeq" id="WP_067400371.1">
    <property type="nucleotide sequence ID" value="NZ_LZEY01000008.1"/>
</dbReference>
<evidence type="ECO:0000259" key="2">
    <source>
        <dbReference type="Pfam" id="PF07157"/>
    </source>
</evidence>
<feature type="domain" description="DNA circulation N-terminal" evidence="2">
    <location>
        <begin position="9"/>
        <end position="93"/>
    </location>
</feature>
<dbReference type="EMBL" id="LZEY01000008">
    <property type="protein sequence ID" value="OBU12162.1"/>
    <property type="molecule type" value="Genomic_DNA"/>
</dbReference>